<dbReference type="EMBL" id="CAKOFQ010007582">
    <property type="protein sequence ID" value="CAH2004272.1"/>
    <property type="molecule type" value="Genomic_DNA"/>
</dbReference>
<dbReference type="AlphaFoldDB" id="A0A9P0PYZ8"/>
<name>A0A9P0PYZ8_ACAOB</name>
<protein>
    <submittedName>
        <fullName evidence="1">Uncharacterized protein</fullName>
    </submittedName>
</protein>
<dbReference type="Proteomes" id="UP001152888">
    <property type="component" value="Unassembled WGS sequence"/>
</dbReference>
<evidence type="ECO:0000313" key="2">
    <source>
        <dbReference type="Proteomes" id="UP001152888"/>
    </source>
</evidence>
<organism evidence="1 2">
    <name type="scientific">Acanthoscelides obtectus</name>
    <name type="common">Bean weevil</name>
    <name type="synonym">Bruchus obtectus</name>
    <dbReference type="NCBI Taxonomy" id="200917"/>
    <lineage>
        <taxon>Eukaryota</taxon>
        <taxon>Metazoa</taxon>
        <taxon>Ecdysozoa</taxon>
        <taxon>Arthropoda</taxon>
        <taxon>Hexapoda</taxon>
        <taxon>Insecta</taxon>
        <taxon>Pterygota</taxon>
        <taxon>Neoptera</taxon>
        <taxon>Endopterygota</taxon>
        <taxon>Coleoptera</taxon>
        <taxon>Polyphaga</taxon>
        <taxon>Cucujiformia</taxon>
        <taxon>Chrysomeloidea</taxon>
        <taxon>Chrysomelidae</taxon>
        <taxon>Bruchinae</taxon>
        <taxon>Bruchini</taxon>
        <taxon>Acanthoscelides</taxon>
    </lineage>
</organism>
<sequence length="81" mass="9216">MCFIPREEITGRGSVESPTFSWIVWSVLLKLPPFQFSDFSIGPSGVYVKLPVEILRSISLKQEEQRYKPITLLLCVRAAES</sequence>
<gene>
    <name evidence="1" type="ORF">ACAOBT_LOCUS27902</name>
</gene>
<keyword evidence="2" id="KW-1185">Reference proteome</keyword>
<reference evidence="1" key="1">
    <citation type="submission" date="2022-03" db="EMBL/GenBank/DDBJ databases">
        <authorList>
            <person name="Sayadi A."/>
        </authorList>
    </citation>
    <scope>NUCLEOTIDE SEQUENCE</scope>
</reference>
<evidence type="ECO:0000313" key="1">
    <source>
        <dbReference type="EMBL" id="CAH2004272.1"/>
    </source>
</evidence>
<accession>A0A9P0PYZ8</accession>
<comment type="caution">
    <text evidence="1">The sequence shown here is derived from an EMBL/GenBank/DDBJ whole genome shotgun (WGS) entry which is preliminary data.</text>
</comment>
<proteinExistence type="predicted"/>